<evidence type="ECO:0000313" key="2">
    <source>
        <dbReference type="EMBL" id="GAA3601576.1"/>
    </source>
</evidence>
<name>A0ABP6ZCL1_9ACTN</name>
<dbReference type="Gene3D" id="3.30.70.20">
    <property type="match status" value="1"/>
</dbReference>
<gene>
    <name evidence="2" type="ORF">GCM10022235_86540</name>
</gene>
<feature type="region of interest" description="Disordered" evidence="1">
    <location>
        <begin position="68"/>
        <end position="106"/>
    </location>
</feature>
<keyword evidence="3" id="KW-1185">Reference proteome</keyword>
<protein>
    <submittedName>
        <fullName evidence="2">Uncharacterized protein</fullName>
    </submittedName>
</protein>
<accession>A0ABP6ZCL1</accession>
<sequence>MYRLLAIAKYDERYVIPPAHAEQAHSLEELSTECSVSEYGGGQHDVFGEGSGTPTPIAVENFQMLQDRQTSDSLAGPESKAGRVNLLNWDGKGSPPGMFPPKGSGS</sequence>
<comment type="caution">
    <text evidence="2">The sequence shown here is derived from an EMBL/GenBank/DDBJ whole genome shotgun (WGS) entry which is preliminary data.</text>
</comment>
<proteinExistence type="predicted"/>
<organism evidence="2 3">
    <name type="scientific">Kribbella ginsengisoli</name>
    <dbReference type="NCBI Taxonomy" id="363865"/>
    <lineage>
        <taxon>Bacteria</taxon>
        <taxon>Bacillati</taxon>
        <taxon>Actinomycetota</taxon>
        <taxon>Actinomycetes</taxon>
        <taxon>Propionibacteriales</taxon>
        <taxon>Kribbellaceae</taxon>
        <taxon>Kribbella</taxon>
    </lineage>
</organism>
<dbReference type="EMBL" id="BAABAA010000044">
    <property type="protein sequence ID" value="GAA3601576.1"/>
    <property type="molecule type" value="Genomic_DNA"/>
</dbReference>
<dbReference type="Proteomes" id="UP001501222">
    <property type="component" value="Unassembled WGS sequence"/>
</dbReference>
<evidence type="ECO:0000256" key="1">
    <source>
        <dbReference type="SAM" id="MobiDB-lite"/>
    </source>
</evidence>
<reference evidence="3" key="1">
    <citation type="journal article" date="2019" name="Int. J. Syst. Evol. Microbiol.">
        <title>The Global Catalogue of Microorganisms (GCM) 10K type strain sequencing project: providing services to taxonomists for standard genome sequencing and annotation.</title>
        <authorList>
            <consortium name="The Broad Institute Genomics Platform"/>
            <consortium name="The Broad Institute Genome Sequencing Center for Infectious Disease"/>
            <person name="Wu L."/>
            <person name="Ma J."/>
        </authorList>
    </citation>
    <scope>NUCLEOTIDE SEQUENCE [LARGE SCALE GENOMIC DNA]</scope>
    <source>
        <strain evidence="3">JCM 16928</strain>
    </source>
</reference>
<evidence type="ECO:0000313" key="3">
    <source>
        <dbReference type="Proteomes" id="UP001501222"/>
    </source>
</evidence>